<feature type="compositionally biased region" description="Acidic residues" evidence="1">
    <location>
        <begin position="39"/>
        <end position="51"/>
    </location>
</feature>
<feature type="compositionally biased region" description="Basic and acidic residues" evidence="1">
    <location>
        <begin position="12"/>
        <end position="36"/>
    </location>
</feature>
<organism evidence="2 3">
    <name type="scientific">Populus tomentosa</name>
    <name type="common">Chinese white poplar</name>
    <dbReference type="NCBI Taxonomy" id="118781"/>
    <lineage>
        <taxon>Eukaryota</taxon>
        <taxon>Viridiplantae</taxon>
        <taxon>Streptophyta</taxon>
        <taxon>Embryophyta</taxon>
        <taxon>Tracheophyta</taxon>
        <taxon>Spermatophyta</taxon>
        <taxon>Magnoliopsida</taxon>
        <taxon>eudicotyledons</taxon>
        <taxon>Gunneridae</taxon>
        <taxon>Pentapetalae</taxon>
        <taxon>rosids</taxon>
        <taxon>fabids</taxon>
        <taxon>Malpighiales</taxon>
        <taxon>Salicaceae</taxon>
        <taxon>Saliceae</taxon>
        <taxon>Populus</taxon>
    </lineage>
</organism>
<name>A0A8X7YCW4_POPTO</name>
<evidence type="ECO:0000313" key="2">
    <source>
        <dbReference type="EMBL" id="KAG6748361.1"/>
    </source>
</evidence>
<evidence type="ECO:0000256" key="1">
    <source>
        <dbReference type="SAM" id="MobiDB-lite"/>
    </source>
</evidence>
<dbReference type="AlphaFoldDB" id="A0A8X7YCW4"/>
<sequence length="231" mass="25802">MWSEFFLSSIPGDRRARRDSCSISSSDEKQEKKEVSQVDVEDSEEEVEMDVEPSRMNKGKNIIMDLTTNKAIPELMLVLVLWCLLVVALDLCPFSPTTINKGKNTIMDLTSRYALCKKSKKSIDSSAPPLTLLPYPLPSTQVSFVPIFSDADFLDTGQDNTCTNISSGFMVFPDGSSRFMFFSLTKVGNRPICSLNFDNTEKAIMSAFFGEDPSALDQQDRAIQVFAKMSR</sequence>
<gene>
    <name evidence="2" type="ORF">POTOM_048280</name>
</gene>
<reference evidence="2" key="1">
    <citation type="journal article" date="2020" name="bioRxiv">
        <title>Hybrid origin of Populus tomentosa Carr. identified through genome sequencing and phylogenomic analysis.</title>
        <authorList>
            <person name="An X."/>
            <person name="Gao K."/>
            <person name="Chen Z."/>
            <person name="Li J."/>
            <person name="Yang X."/>
            <person name="Yang X."/>
            <person name="Zhou J."/>
            <person name="Guo T."/>
            <person name="Zhao T."/>
            <person name="Huang S."/>
            <person name="Miao D."/>
            <person name="Khan W.U."/>
            <person name="Rao P."/>
            <person name="Ye M."/>
            <person name="Lei B."/>
            <person name="Liao W."/>
            <person name="Wang J."/>
            <person name="Ji L."/>
            <person name="Li Y."/>
            <person name="Guo B."/>
            <person name="Mustafa N.S."/>
            <person name="Li S."/>
            <person name="Yun Q."/>
            <person name="Keller S.R."/>
            <person name="Mao J."/>
            <person name="Zhang R."/>
            <person name="Strauss S.H."/>
        </authorList>
    </citation>
    <scope>NUCLEOTIDE SEQUENCE</scope>
    <source>
        <strain evidence="2">GM15</strain>
        <tissue evidence="2">Leaf</tissue>
    </source>
</reference>
<comment type="caution">
    <text evidence="2">The sequence shown here is derived from an EMBL/GenBank/DDBJ whole genome shotgun (WGS) entry which is preliminary data.</text>
</comment>
<dbReference type="Proteomes" id="UP000886885">
    <property type="component" value="Chromosome 14D"/>
</dbReference>
<proteinExistence type="predicted"/>
<protein>
    <submittedName>
        <fullName evidence="2">Uncharacterized protein</fullName>
    </submittedName>
</protein>
<feature type="region of interest" description="Disordered" evidence="1">
    <location>
        <begin position="11"/>
        <end position="53"/>
    </location>
</feature>
<accession>A0A8X7YCW4</accession>
<evidence type="ECO:0000313" key="3">
    <source>
        <dbReference type="Proteomes" id="UP000886885"/>
    </source>
</evidence>
<keyword evidence="3" id="KW-1185">Reference proteome</keyword>
<dbReference type="EMBL" id="JAAWWB010000028">
    <property type="protein sequence ID" value="KAG6748361.1"/>
    <property type="molecule type" value="Genomic_DNA"/>
</dbReference>